<dbReference type="GeneID" id="87810810"/>
<proteinExistence type="predicted"/>
<evidence type="ECO:0000256" key="1">
    <source>
        <dbReference type="SAM" id="MobiDB-lite"/>
    </source>
</evidence>
<sequence length="191" mass="20430">MLQRPSSPSTAGPSRAASSFAPSLLSSSSTASLPAAAPEPGSIKTHAHVVRAFMAPGNLSDLQIRLILESYVAYKLAHGRNKWQMSAKLLRLEYSFPAHARVHRIVRAYFEIPESAYAVRLFTAGLAATAEAELEAGVDRENEDGEWAPVPPPAYKCKPPGYACAGIEPAPPTYATKPVVKVEPVPPKIDA</sequence>
<evidence type="ECO:0000313" key="2">
    <source>
        <dbReference type="EMBL" id="WOO84116.1"/>
    </source>
</evidence>
<gene>
    <name evidence="2" type="ORF">LOC62_05G007638</name>
</gene>
<keyword evidence="3" id="KW-1185">Reference proteome</keyword>
<feature type="compositionally biased region" description="Low complexity" evidence="1">
    <location>
        <begin position="11"/>
        <end position="21"/>
    </location>
</feature>
<feature type="region of interest" description="Disordered" evidence="1">
    <location>
        <begin position="1"/>
        <end position="21"/>
    </location>
</feature>
<organism evidence="2 3">
    <name type="scientific">Vanrija pseudolonga</name>
    <dbReference type="NCBI Taxonomy" id="143232"/>
    <lineage>
        <taxon>Eukaryota</taxon>
        <taxon>Fungi</taxon>
        <taxon>Dikarya</taxon>
        <taxon>Basidiomycota</taxon>
        <taxon>Agaricomycotina</taxon>
        <taxon>Tremellomycetes</taxon>
        <taxon>Trichosporonales</taxon>
        <taxon>Trichosporonaceae</taxon>
        <taxon>Vanrija</taxon>
    </lineage>
</organism>
<reference evidence="2" key="1">
    <citation type="submission" date="2023-10" db="EMBL/GenBank/DDBJ databases">
        <authorList>
            <person name="Noh H."/>
        </authorList>
    </citation>
    <scope>NUCLEOTIDE SEQUENCE</scope>
    <source>
        <strain evidence="2">DUCC4014</strain>
    </source>
</reference>
<dbReference type="EMBL" id="CP086718">
    <property type="protein sequence ID" value="WOO84116.1"/>
    <property type="molecule type" value="Genomic_DNA"/>
</dbReference>
<feature type="compositionally biased region" description="Polar residues" evidence="1">
    <location>
        <begin position="1"/>
        <end position="10"/>
    </location>
</feature>
<dbReference type="Proteomes" id="UP000827549">
    <property type="component" value="Chromosome 5"/>
</dbReference>
<name>A0AAF1BK09_9TREE</name>
<evidence type="ECO:0000313" key="3">
    <source>
        <dbReference type="Proteomes" id="UP000827549"/>
    </source>
</evidence>
<dbReference type="RefSeq" id="XP_062630142.1">
    <property type="nucleotide sequence ID" value="XM_062774158.1"/>
</dbReference>
<dbReference type="AlphaFoldDB" id="A0AAF1BK09"/>
<accession>A0AAF1BK09</accession>
<protein>
    <submittedName>
        <fullName evidence="2">Uncharacterized protein</fullName>
    </submittedName>
</protein>